<evidence type="ECO:0000256" key="1">
    <source>
        <dbReference type="SAM" id="Phobius"/>
    </source>
</evidence>
<evidence type="ECO:0000313" key="3">
    <source>
        <dbReference type="Proteomes" id="UP000799771"/>
    </source>
</evidence>
<protein>
    <submittedName>
        <fullName evidence="2">Uncharacterized protein</fullName>
    </submittedName>
</protein>
<dbReference type="Proteomes" id="UP000799771">
    <property type="component" value="Unassembled WGS sequence"/>
</dbReference>
<dbReference type="EMBL" id="ML977503">
    <property type="protein sequence ID" value="KAF2131216.1"/>
    <property type="molecule type" value="Genomic_DNA"/>
</dbReference>
<feature type="transmembrane region" description="Helical" evidence="1">
    <location>
        <begin position="128"/>
        <end position="147"/>
    </location>
</feature>
<keyword evidence="1" id="KW-0472">Membrane</keyword>
<dbReference type="RefSeq" id="XP_033525603.1">
    <property type="nucleotide sequence ID" value="XM_033662577.1"/>
</dbReference>
<accession>A0A6A6AI34</accession>
<proteinExistence type="predicted"/>
<sequence length="178" mass="19550">MILSCQLSQVHIRKFQVLLSALGSDIYTSCRSYYIRSCITTPALNDIGTRVPFSAVVATSCNPIINTALTPINTAEITSESNMNGTERLLFVFLILSVHGLSIPSEKIRLDLSQTPKKASNAWSTEAILTLIGICTATGCFAIGLAWPKLRRWVCRPYHCKSLQSCASTTRSDLTDDF</sequence>
<keyword evidence="1" id="KW-1133">Transmembrane helix</keyword>
<dbReference type="GeneID" id="54403009"/>
<gene>
    <name evidence="2" type="ORF">P153DRAFT_213241</name>
</gene>
<name>A0A6A6AI34_9PLEO</name>
<keyword evidence="1" id="KW-0812">Transmembrane</keyword>
<dbReference type="AlphaFoldDB" id="A0A6A6AI34"/>
<organism evidence="2 3">
    <name type="scientific">Dothidotthia symphoricarpi CBS 119687</name>
    <dbReference type="NCBI Taxonomy" id="1392245"/>
    <lineage>
        <taxon>Eukaryota</taxon>
        <taxon>Fungi</taxon>
        <taxon>Dikarya</taxon>
        <taxon>Ascomycota</taxon>
        <taxon>Pezizomycotina</taxon>
        <taxon>Dothideomycetes</taxon>
        <taxon>Pleosporomycetidae</taxon>
        <taxon>Pleosporales</taxon>
        <taxon>Dothidotthiaceae</taxon>
        <taxon>Dothidotthia</taxon>
    </lineage>
</organism>
<reference evidence="2" key="1">
    <citation type="journal article" date="2020" name="Stud. Mycol.">
        <title>101 Dothideomycetes genomes: a test case for predicting lifestyles and emergence of pathogens.</title>
        <authorList>
            <person name="Haridas S."/>
            <person name="Albert R."/>
            <person name="Binder M."/>
            <person name="Bloem J."/>
            <person name="Labutti K."/>
            <person name="Salamov A."/>
            <person name="Andreopoulos B."/>
            <person name="Baker S."/>
            <person name="Barry K."/>
            <person name="Bills G."/>
            <person name="Bluhm B."/>
            <person name="Cannon C."/>
            <person name="Castanera R."/>
            <person name="Culley D."/>
            <person name="Daum C."/>
            <person name="Ezra D."/>
            <person name="Gonzalez J."/>
            <person name="Henrissat B."/>
            <person name="Kuo A."/>
            <person name="Liang C."/>
            <person name="Lipzen A."/>
            <person name="Lutzoni F."/>
            <person name="Magnuson J."/>
            <person name="Mondo S."/>
            <person name="Nolan M."/>
            <person name="Ohm R."/>
            <person name="Pangilinan J."/>
            <person name="Park H.-J."/>
            <person name="Ramirez L."/>
            <person name="Alfaro M."/>
            <person name="Sun H."/>
            <person name="Tritt A."/>
            <person name="Yoshinaga Y."/>
            <person name="Zwiers L.-H."/>
            <person name="Turgeon B."/>
            <person name="Goodwin S."/>
            <person name="Spatafora J."/>
            <person name="Crous P."/>
            <person name="Grigoriev I."/>
        </authorList>
    </citation>
    <scope>NUCLEOTIDE SEQUENCE</scope>
    <source>
        <strain evidence="2">CBS 119687</strain>
    </source>
</reference>
<evidence type="ECO:0000313" key="2">
    <source>
        <dbReference type="EMBL" id="KAF2131216.1"/>
    </source>
</evidence>
<keyword evidence="3" id="KW-1185">Reference proteome</keyword>
<feature type="transmembrane region" description="Helical" evidence="1">
    <location>
        <begin position="89"/>
        <end position="108"/>
    </location>
</feature>